<dbReference type="EMBL" id="SMBT01000028">
    <property type="protein sequence ID" value="TCU81112.1"/>
    <property type="molecule type" value="Genomic_DNA"/>
</dbReference>
<protein>
    <submittedName>
        <fullName evidence="3 4">Transposase</fullName>
    </submittedName>
</protein>
<evidence type="ECO:0000313" key="4">
    <source>
        <dbReference type="EMBL" id="TCU81112.1"/>
    </source>
</evidence>
<reference evidence="4 6" key="2">
    <citation type="submission" date="2019-03" db="EMBL/GenBank/DDBJ databases">
        <title>Genomic Encyclopedia of Type Strains, Phase IV (KMG-IV): sequencing the most valuable type-strain genomes for metagenomic binning, comparative biology and taxonomic classification.</title>
        <authorList>
            <person name="Goeker M."/>
        </authorList>
    </citation>
    <scope>NUCLEOTIDE SEQUENCE [LARGE SCALE GENOMIC DNA]</scope>
    <source>
        <strain evidence="4 6">DSM 3764</strain>
    </source>
</reference>
<keyword evidence="6" id="KW-1185">Reference proteome</keyword>
<dbReference type="PROSITE" id="PS50994">
    <property type="entry name" value="INTEGRASE"/>
    <property type="match status" value="1"/>
</dbReference>
<dbReference type="AlphaFoldDB" id="A0A377Q5X6"/>
<organism evidence="3 5">
    <name type="scientific">Iodobacter fluviatilis</name>
    <dbReference type="NCBI Taxonomy" id="537"/>
    <lineage>
        <taxon>Bacteria</taxon>
        <taxon>Pseudomonadati</taxon>
        <taxon>Pseudomonadota</taxon>
        <taxon>Betaproteobacteria</taxon>
        <taxon>Neisseriales</taxon>
        <taxon>Chitinibacteraceae</taxon>
        <taxon>Iodobacter</taxon>
    </lineage>
</organism>
<dbReference type="GO" id="GO:0015074">
    <property type="term" value="P:DNA integration"/>
    <property type="evidence" value="ECO:0007669"/>
    <property type="project" value="InterPro"/>
</dbReference>
<dbReference type="Gene3D" id="3.30.420.10">
    <property type="entry name" value="Ribonuclease H-like superfamily/Ribonuclease H"/>
    <property type="match status" value="1"/>
</dbReference>
<name>A0A377Q5X6_9NEIS</name>
<dbReference type="PANTHER" id="PTHR35004">
    <property type="entry name" value="TRANSPOSASE RV3428C-RELATED"/>
    <property type="match status" value="1"/>
</dbReference>
<reference evidence="3 5" key="1">
    <citation type="submission" date="2018-06" db="EMBL/GenBank/DDBJ databases">
        <authorList>
            <consortium name="Pathogen Informatics"/>
            <person name="Doyle S."/>
        </authorList>
    </citation>
    <scope>NUCLEOTIDE SEQUENCE [LARGE SCALE GENOMIC DNA]</scope>
    <source>
        <strain evidence="3 5">NCTC11159</strain>
    </source>
</reference>
<dbReference type="GO" id="GO:0003676">
    <property type="term" value="F:nucleic acid binding"/>
    <property type="evidence" value="ECO:0007669"/>
    <property type="project" value="InterPro"/>
</dbReference>
<feature type="domain" description="Integrase catalytic" evidence="2">
    <location>
        <begin position="124"/>
        <end position="303"/>
    </location>
</feature>
<sequence length="501" mass="56833">MLSMDIIAEIRRRHFISHESISAIARDLKLSRPTVRKHLKTTASPAYQRARQPQPKLGRFQSILEQWLETERHLPKTQRRTAQRLFEGLQAEGYAGAYDSIQRFVKQWKSSAAAPGSKQAFVPLVFAPGEVCQFDWSHEQVEINGVFQTIKVAHFRLTYSRQCFVVAYPRETQEMVFDAHDRAFAFFGGVPLRMVYDNLKAVVDTILVGKERQFNRRFMVLANHYLFEPVACTPASGWEKGQVENQVGNIREWLFTPLARFASFAALNAWLSQRCRELGARQHPVYEGSIASHWESERTALRPMSAAFDGYVEAMLRVSSTCLVCVDRNRYSVPAIHAGKAVSVRIRATHIEIVANSIQVAQHARCFGRDQLICDPWHYLPILEKKPGALRHGAPFVQWELPPAVQQVRDRILKQPKGDRAFVELLQMARTAGLDVLQVACELALEHGVVTAAVVLNEMRRLIAPAQPAVLNLPDQLQLKHAPQANCARYDDLRGAQHVLH</sequence>
<gene>
    <name evidence="4" type="ORF">EV682_1283</name>
    <name evidence="3" type="ORF">NCTC11159_01181</name>
</gene>
<dbReference type="InterPro" id="IPR012337">
    <property type="entry name" value="RNaseH-like_sf"/>
</dbReference>
<evidence type="ECO:0000313" key="3">
    <source>
        <dbReference type="EMBL" id="STQ90120.1"/>
    </source>
</evidence>
<dbReference type="PANTHER" id="PTHR35004:SF7">
    <property type="entry name" value="INTEGRASE PROTEIN"/>
    <property type="match status" value="1"/>
</dbReference>
<dbReference type="InterPro" id="IPR054353">
    <property type="entry name" value="IstA-like_C"/>
</dbReference>
<dbReference type="EMBL" id="UGHR01000001">
    <property type="protein sequence ID" value="STQ90120.1"/>
    <property type="molecule type" value="Genomic_DNA"/>
</dbReference>
<proteinExistence type="inferred from homology"/>
<accession>A0A377Q5X6</accession>
<comment type="similarity">
    <text evidence="1">Belongs to the transposase IS21/IS408/IS1162 family.</text>
</comment>
<dbReference type="Pfam" id="PF22483">
    <property type="entry name" value="Mu-transpos_C_2"/>
    <property type="match status" value="1"/>
</dbReference>
<dbReference type="InterPro" id="IPR036397">
    <property type="entry name" value="RNaseH_sf"/>
</dbReference>
<dbReference type="Pfam" id="PF00665">
    <property type="entry name" value="rve"/>
    <property type="match status" value="1"/>
</dbReference>
<dbReference type="Proteomes" id="UP000295794">
    <property type="component" value="Unassembled WGS sequence"/>
</dbReference>
<dbReference type="RefSeq" id="WP_115226498.1">
    <property type="nucleotide sequence ID" value="NZ_CAWOLO010000028.1"/>
</dbReference>
<dbReference type="InterPro" id="IPR001584">
    <property type="entry name" value="Integrase_cat-core"/>
</dbReference>
<evidence type="ECO:0000313" key="5">
    <source>
        <dbReference type="Proteomes" id="UP000255108"/>
    </source>
</evidence>
<evidence type="ECO:0000259" key="2">
    <source>
        <dbReference type="PROSITE" id="PS50994"/>
    </source>
</evidence>
<dbReference type="Proteomes" id="UP000255108">
    <property type="component" value="Unassembled WGS sequence"/>
</dbReference>
<evidence type="ECO:0000256" key="1">
    <source>
        <dbReference type="ARBA" id="ARBA00009277"/>
    </source>
</evidence>
<dbReference type="SUPFAM" id="SSF53098">
    <property type="entry name" value="Ribonuclease H-like"/>
    <property type="match status" value="1"/>
</dbReference>
<evidence type="ECO:0000313" key="6">
    <source>
        <dbReference type="Proteomes" id="UP000295794"/>
    </source>
</evidence>
<dbReference type="NCBIfam" id="NF033546">
    <property type="entry name" value="transpos_IS21"/>
    <property type="match status" value="1"/>
</dbReference>
<dbReference type="OrthoDB" id="8596195at2"/>